<feature type="compositionally biased region" description="Basic and acidic residues" evidence="10">
    <location>
        <begin position="236"/>
        <end position="262"/>
    </location>
</feature>
<dbReference type="InterPro" id="IPR050231">
    <property type="entry name" value="Iron_ascorbate_oxido_reductase"/>
</dbReference>
<dbReference type="PANTHER" id="PTHR47990">
    <property type="entry name" value="2-OXOGLUTARATE (2OG) AND FE(II)-DEPENDENT OXYGENASE SUPERFAMILY PROTEIN-RELATED"/>
    <property type="match status" value="1"/>
</dbReference>
<gene>
    <name evidence="12" type="ORF">OPV22_000927</name>
</gene>
<name>A0AAV8RVU6_ENSVE</name>
<feature type="region of interest" description="Disordered" evidence="10">
    <location>
        <begin position="232"/>
        <end position="262"/>
    </location>
</feature>
<evidence type="ECO:0000259" key="11">
    <source>
        <dbReference type="PROSITE" id="PS51471"/>
    </source>
</evidence>
<dbReference type="FunFam" id="2.60.120.330:FF:000025">
    <property type="entry name" value="Gibberellin 2-beta-dioxygenase 2"/>
    <property type="match status" value="1"/>
</dbReference>
<accession>A0AAV8RVU6</accession>
<evidence type="ECO:0000256" key="3">
    <source>
        <dbReference type="ARBA" id="ARBA00022964"/>
    </source>
</evidence>
<evidence type="ECO:0000256" key="5">
    <source>
        <dbReference type="ARBA" id="ARBA00023004"/>
    </source>
</evidence>
<dbReference type="GO" id="GO:0046872">
    <property type="term" value="F:metal ion binding"/>
    <property type="evidence" value="ECO:0007669"/>
    <property type="project" value="UniProtKB-KW"/>
</dbReference>
<comment type="cofactor">
    <cofactor evidence="1">
        <name>L-ascorbate</name>
        <dbReference type="ChEBI" id="CHEBI:38290"/>
    </cofactor>
</comment>
<evidence type="ECO:0000256" key="10">
    <source>
        <dbReference type="SAM" id="MobiDB-lite"/>
    </source>
</evidence>
<dbReference type="InterPro" id="IPR044861">
    <property type="entry name" value="IPNS-like_FE2OG_OXY"/>
</dbReference>
<dbReference type="Pfam" id="PF03171">
    <property type="entry name" value="2OG-FeII_Oxy"/>
    <property type="match status" value="1"/>
</dbReference>
<dbReference type="Gene3D" id="2.60.120.330">
    <property type="entry name" value="B-lactam Antibiotic, Isopenicillin N Synthase, Chain"/>
    <property type="match status" value="1"/>
</dbReference>
<evidence type="ECO:0000256" key="6">
    <source>
        <dbReference type="ARBA" id="ARBA00052204"/>
    </source>
</evidence>
<evidence type="ECO:0000256" key="2">
    <source>
        <dbReference type="ARBA" id="ARBA00022723"/>
    </source>
</evidence>
<keyword evidence="3" id="KW-0223">Dioxygenase</keyword>
<feature type="region of interest" description="Disordered" evidence="10">
    <location>
        <begin position="1"/>
        <end position="20"/>
    </location>
</feature>
<dbReference type="SUPFAM" id="SSF51197">
    <property type="entry name" value="Clavaminate synthase-like"/>
    <property type="match status" value="1"/>
</dbReference>
<dbReference type="Proteomes" id="UP001222027">
    <property type="component" value="Unassembled WGS sequence"/>
</dbReference>
<reference evidence="12 13" key="1">
    <citation type="submission" date="2022-12" db="EMBL/GenBank/DDBJ databases">
        <title>Chromosome-scale assembly of the Ensete ventricosum genome.</title>
        <authorList>
            <person name="Dussert Y."/>
            <person name="Stocks J."/>
            <person name="Wendawek A."/>
            <person name="Woldeyes F."/>
            <person name="Nichols R.A."/>
            <person name="Borrell J.S."/>
        </authorList>
    </citation>
    <scope>NUCLEOTIDE SEQUENCE [LARGE SCALE GENOMIC DNA]</scope>
    <source>
        <strain evidence="13">cv. Maze</strain>
        <tissue evidence="12">Seeds</tissue>
    </source>
</reference>
<keyword evidence="5 9" id="KW-0408">Iron</keyword>
<dbReference type="AlphaFoldDB" id="A0AAV8RVU6"/>
<dbReference type="GO" id="GO:0009685">
    <property type="term" value="P:gibberellin metabolic process"/>
    <property type="evidence" value="ECO:0007669"/>
    <property type="project" value="UniProtKB-ARBA"/>
</dbReference>
<dbReference type="PROSITE" id="PS51471">
    <property type="entry name" value="FE2OG_OXY"/>
    <property type="match status" value="1"/>
</dbReference>
<comment type="similarity">
    <text evidence="7">Belongs to the iron/ascorbate-dependent oxidoreductase family. GA2OX subfamily.</text>
</comment>
<evidence type="ECO:0000256" key="4">
    <source>
        <dbReference type="ARBA" id="ARBA00023002"/>
    </source>
</evidence>
<keyword evidence="4 9" id="KW-0560">Oxidoreductase</keyword>
<dbReference type="EC" id="1.14.11.13" evidence="8"/>
<evidence type="ECO:0000313" key="12">
    <source>
        <dbReference type="EMBL" id="KAJ8510493.1"/>
    </source>
</evidence>
<protein>
    <recommendedName>
        <fullName evidence="8">gibberellin 2beta-dioxygenase</fullName>
        <ecNumber evidence="8">1.14.11.13</ecNumber>
    </recommendedName>
</protein>
<evidence type="ECO:0000256" key="7">
    <source>
        <dbReference type="ARBA" id="ARBA00061282"/>
    </source>
</evidence>
<evidence type="ECO:0000256" key="9">
    <source>
        <dbReference type="RuleBase" id="RU003682"/>
    </source>
</evidence>
<proteinExistence type="inferred from homology"/>
<dbReference type="Pfam" id="PF14226">
    <property type="entry name" value="DIOX_N"/>
    <property type="match status" value="1"/>
</dbReference>
<keyword evidence="2 9" id="KW-0479">Metal-binding</keyword>
<comment type="caution">
    <text evidence="12">The sequence shown here is derived from an EMBL/GenBank/DDBJ whole genome shotgun (WGS) entry which is preliminary data.</text>
</comment>
<feature type="domain" description="Fe2OG dioxygenase" evidence="11">
    <location>
        <begin position="217"/>
        <end position="343"/>
    </location>
</feature>
<sequence length="404" mass="44056">MSSRTLLKLSPLPSDSHSLPSPSLPGPLALASGSCSHGGCCRRGAAAAMVIASVTAESNERIRTLEYPVVDLSWKRGRAAELLVRACEEFGFVKVVNHGVPRSVIAKMEAEEARFFALPPCEKHKAGPPTPLGYGIRSIGFNGDMGELEYLLLHSNPSYISQKAKTICRKDPIHFSGVVNEYVKQVRQLACQLLDMVGEGLGLQDTRVLSRLLQDSENDSLVRLNHYPPWPGSDRAVGDADREPAGGKSRDKRSGGRIGFGEHSDPQILSILRSNDVDGLQILSAQAEDGGVWIPVPADPAAFYVIVGDALQAMTNGRLVSVRHRAMANSCRPRTSTVFFGAPSPGTRITPLPQMIKPQAPRRYKSFTWAEYKKAMYSLRLGHNRLDLFLADPDHHDKDSGITD</sequence>
<dbReference type="InterPro" id="IPR027443">
    <property type="entry name" value="IPNS-like_sf"/>
</dbReference>
<comment type="catalytic activity">
    <reaction evidence="6">
        <text>gibberellin A1 + 2-oxoglutarate + O2 = gibberellin A8 + succinate + CO2</text>
        <dbReference type="Rhea" id="RHEA:15005"/>
        <dbReference type="ChEBI" id="CHEBI:15379"/>
        <dbReference type="ChEBI" id="CHEBI:16526"/>
        <dbReference type="ChEBI" id="CHEBI:16810"/>
        <dbReference type="ChEBI" id="CHEBI:30031"/>
        <dbReference type="ChEBI" id="CHEBI:58524"/>
        <dbReference type="ChEBI" id="CHEBI:58594"/>
        <dbReference type="EC" id="1.14.11.13"/>
    </reaction>
</comment>
<dbReference type="PROSITE" id="PS51257">
    <property type="entry name" value="PROKAR_LIPOPROTEIN"/>
    <property type="match status" value="1"/>
</dbReference>
<dbReference type="InterPro" id="IPR026992">
    <property type="entry name" value="DIOX_N"/>
</dbReference>
<dbReference type="EMBL" id="JAQQAF010000001">
    <property type="protein sequence ID" value="KAJ8510493.1"/>
    <property type="molecule type" value="Genomic_DNA"/>
</dbReference>
<dbReference type="InterPro" id="IPR005123">
    <property type="entry name" value="Oxoglu/Fe-dep_dioxygenase_dom"/>
</dbReference>
<dbReference type="GO" id="GO:0045543">
    <property type="term" value="F:gibberellin 2-beta-dioxygenase activity"/>
    <property type="evidence" value="ECO:0007669"/>
    <property type="project" value="UniProtKB-EC"/>
</dbReference>
<organism evidence="12 13">
    <name type="scientific">Ensete ventricosum</name>
    <name type="common">Abyssinian banana</name>
    <name type="synonym">Musa ensete</name>
    <dbReference type="NCBI Taxonomy" id="4639"/>
    <lineage>
        <taxon>Eukaryota</taxon>
        <taxon>Viridiplantae</taxon>
        <taxon>Streptophyta</taxon>
        <taxon>Embryophyta</taxon>
        <taxon>Tracheophyta</taxon>
        <taxon>Spermatophyta</taxon>
        <taxon>Magnoliopsida</taxon>
        <taxon>Liliopsida</taxon>
        <taxon>Zingiberales</taxon>
        <taxon>Musaceae</taxon>
        <taxon>Ensete</taxon>
    </lineage>
</organism>
<evidence type="ECO:0000256" key="1">
    <source>
        <dbReference type="ARBA" id="ARBA00001961"/>
    </source>
</evidence>
<keyword evidence="13" id="KW-1185">Reference proteome</keyword>
<evidence type="ECO:0000256" key="8">
    <source>
        <dbReference type="ARBA" id="ARBA00066708"/>
    </source>
</evidence>
<evidence type="ECO:0000313" key="13">
    <source>
        <dbReference type="Proteomes" id="UP001222027"/>
    </source>
</evidence>